<dbReference type="EMBL" id="GGFJ01013828">
    <property type="protein sequence ID" value="MBW62969.1"/>
    <property type="molecule type" value="Transcribed_RNA"/>
</dbReference>
<keyword evidence="1" id="KW-0732">Signal</keyword>
<protein>
    <submittedName>
        <fullName evidence="2">Putative secreted protein</fullName>
    </submittedName>
</protein>
<accession>A0A2M4CCH6</accession>
<feature type="chain" id="PRO_5014902000" evidence="1">
    <location>
        <begin position="24"/>
        <end position="77"/>
    </location>
</feature>
<dbReference type="AlphaFoldDB" id="A0A2M4CCH6"/>
<evidence type="ECO:0000313" key="2">
    <source>
        <dbReference type="EMBL" id="MBW62969.1"/>
    </source>
</evidence>
<name>A0A2M4CCH6_9DIPT</name>
<reference evidence="2" key="1">
    <citation type="submission" date="2018-01" db="EMBL/GenBank/DDBJ databases">
        <title>An insight into the sialome of Amazonian anophelines.</title>
        <authorList>
            <person name="Ribeiro J.M."/>
            <person name="Scarpassa V."/>
            <person name="Calvo E."/>
        </authorList>
    </citation>
    <scope>NUCLEOTIDE SEQUENCE</scope>
    <source>
        <tissue evidence="2">Salivary glands</tissue>
    </source>
</reference>
<evidence type="ECO:0000256" key="1">
    <source>
        <dbReference type="SAM" id="SignalP"/>
    </source>
</evidence>
<organism evidence="2">
    <name type="scientific">Anopheles marajoara</name>
    <dbReference type="NCBI Taxonomy" id="58244"/>
    <lineage>
        <taxon>Eukaryota</taxon>
        <taxon>Metazoa</taxon>
        <taxon>Ecdysozoa</taxon>
        <taxon>Arthropoda</taxon>
        <taxon>Hexapoda</taxon>
        <taxon>Insecta</taxon>
        <taxon>Pterygota</taxon>
        <taxon>Neoptera</taxon>
        <taxon>Endopterygota</taxon>
        <taxon>Diptera</taxon>
        <taxon>Nematocera</taxon>
        <taxon>Culicoidea</taxon>
        <taxon>Culicidae</taxon>
        <taxon>Anophelinae</taxon>
        <taxon>Anopheles</taxon>
    </lineage>
</organism>
<feature type="signal peptide" evidence="1">
    <location>
        <begin position="1"/>
        <end position="23"/>
    </location>
</feature>
<proteinExistence type="predicted"/>
<sequence length="77" mass="8171">MLGFTLVGPAVAVEVVLVRLARGLLLCREWMDTGGGGGLADIIEVYLALHQTLCQLLSINTGMGISGFLFTIRCGTF</sequence>